<name>A0A9Q9DP69_CURCL</name>
<dbReference type="Pfam" id="PF04818">
    <property type="entry name" value="CID"/>
    <property type="match status" value="1"/>
</dbReference>
<dbReference type="InterPro" id="IPR038609">
    <property type="entry name" value="HDA1_su2/3_sf"/>
</dbReference>
<sequence length="1836" mass="202541">MEAFAATIAKLKFQQAIKTSETNTEARLPADVSAQLFTSIEAVLQQNTPANIQTCTDCIMEHIAPSKARIDALGDYLTALSKNTVVDQSTPVAKASRNRMDLLRIVSDVLHADKFHRHNNMQQGMFGNACGKFVAQLIQQVAEFMTEKDTQLEKDLVALINYWALNRLASPDCLKLFRQTAGDALLVAQGSKRNYLLPEYHGDKTAPWYDLPASYMLEPMIKLRDPKNDSIDPQDIRIQKLGKKPVSPHVQQLLDDFFDNIDLRYRPTADNPTGETTRYTLSLDPVGQLVKRDKETGQAKTVANGYGWSMKFCQDLRKYGVPENIKIAHAMREGILAAAPAAVAVAVAAAVVTDQRRPMTAVALVHHLVLARGTAITTHPTQCVEVRMTTVDNMEVEARRGPIIEMSLSAGRSGPNKRPSYVESIAIEPSDDESKLWEAECILEERFVRGVKKYHIKWKGTDPSTGKEWPTTWEPEENANDELVAHWQQEKAQRSEHSIRRRSEQKTEGQASRRIRNSRVIESSPESADRSSSTSASSTPIHSRSVSANISSTAASCAGIQTTSRRASPHIHIPQRGRSLERNEFEVVSQISSSQPISTQTLSQDTDLDSSQLFATTRPYSSGIVPDSQSFIPPTQHTGNTSQQSIGSSSLPEEEEEEDLANDSGLLEIVQGAALATSPTRSIPETIPDTTATDSQSQQRRARVSGVLELVRSLSQAATSQDRDQEQALPTIEDSEEAAVQLVIESETLTGGSHSVEQSVSSASVLQQPQERVSQIQALAEADESGSLEFVNIDEIPLSPRHPSTVLGNSPISRTDICDVDRSAPQIAAVDLGESAQPVLASQHLDIRVSQPSQADNSVADNDQFQFHSQFPIRDSQPEPQSLRPSSQPPAGASATLAAQNGQALTGLVAPNRAPSDLSYDSPHQSVTLPAHSQPRNNNCPEVLSISKSVRNSPPASGERRQSFDSLDEPEQHAQVVALEAVLSTQEETVDSIRSTVEKDCTEDRASPESRHDSSQETPEQLSRIISHSSSPVPHPPSYSLKTQESGLPSRPCTPASISSASNMASESTADIIKRQMEEALAKHRAENPFTPRKRTPRSSVTPSVPAAEGPTAPAAASRLSRAAEQEGTRSPSTVPDRSPAVQVPTSLRTVVYAPRAASPQDETMVSLSGVHPEPAEAEDAGSTAPEAHPHAGSDDMDVSDADDEDSESLLNDDLQLAEQEFIVPLFIQGRQSDMYTQHIALKKDILEQFLKDPHSVKPISQMEEILSYLRAIETHIDLVFAEAESCFLNDEMSMTQSAHAAQFGMDNSTKFRFLHKLFGDIRDSGAPKHVVVVTEKDDDALFQILDTFCKAKNINYNMPTRGIQPDPAKAEGNLLVTIIPNNAPDIIRPADLIICLDGFQEATQIRKQNWAVSPERQVIPVIHLVIPRTVGHIERYISPSLNAVERIHTILASLAHVRPDIGKAIDENTPRDTVCASLVAEWIMDTTEGAELSWPIPSIGSIKDVIEYQTQMSQPLANSRMPERIKRPLADEEELDPAKRMRFTPQPQTTQNSGMDQDNEVTRISDSMPGTTEHESNLQKRLAQFEDMYRVEREARKAEQRRFLEHEEMWDRQQTVHENLARDYRVLMGKQQAAEKRLETLQENNTTLTERLTSRTSEMRELEKQLKELRTTHLLSPDQQIIEITKLRKDLATMQQERDKAIKNSTATDNMLEYTRTAYQDAQKAAATANTRITELEAQVAKLTHAASGEAAKLKSMHIDRSFETQNKFIMSLKAELGIVKKALQNKEEEVTRLKSQGRQGVGTRGTSVTPQPKIRSRAGSPSLVGGRLANLRNG</sequence>
<evidence type="ECO:0000313" key="5">
    <source>
        <dbReference type="EMBL" id="USP72996.1"/>
    </source>
</evidence>
<dbReference type="InterPro" id="IPR016197">
    <property type="entry name" value="Chromo-like_dom_sf"/>
</dbReference>
<dbReference type="InterPro" id="IPR021006">
    <property type="entry name" value="Hda2/3"/>
</dbReference>
<feature type="compositionally biased region" description="Low complexity" evidence="3">
    <location>
        <begin position="521"/>
        <end position="545"/>
    </location>
</feature>
<keyword evidence="6" id="KW-1185">Reference proteome</keyword>
<reference evidence="5" key="1">
    <citation type="submission" date="2021-12" db="EMBL/GenBank/DDBJ databases">
        <title>Curvularia clavata genome.</title>
        <authorList>
            <person name="Cao Y."/>
        </authorList>
    </citation>
    <scope>NUCLEOTIDE SEQUENCE</scope>
    <source>
        <strain evidence="5">Yc1106</strain>
    </source>
</reference>
<feature type="region of interest" description="Disordered" evidence="3">
    <location>
        <begin position="873"/>
        <end position="896"/>
    </location>
</feature>
<feature type="compositionally biased region" description="Polar residues" evidence="3">
    <location>
        <begin position="1795"/>
        <end position="1812"/>
    </location>
</feature>
<feature type="compositionally biased region" description="Polar residues" evidence="3">
    <location>
        <begin position="983"/>
        <end position="995"/>
    </location>
</feature>
<feature type="region of interest" description="Disordered" evidence="3">
    <location>
        <begin position="488"/>
        <end position="582"/>
    </location>
</feature>
<dbReference type="Gene3D" id="2.40.50.40">
    <property type="match status" value="1"/>
</dbReference>
<dbReference type="SUPFAM" id="SSF54160">
    <property type="entry name" value="Chromo domain-like"/>
    <property type="match status" value="1"/>
</dbReference>
<feature type="compositionally biased region" description="Basic and acidic residues" evidence="3">
    <location>
        <begin position="1072"/>
        <end position="1087"/>
    </location>
</feature>
<comment type="subunit">
    <text evidence="1">Component of the NuA4 histone acetyltransferase complex.</text>
</comment>
<organism evidence="5 6">
    <name type="scientific">Curvularia clavata</name>
    <dbReference type="NCBI Taxonomy" id="95742"/>
    <lineage>
        <taxon>Eukaryota</taxon>
        <taxon>Fungi</taxon>
        <taxon>Dikarya</taxon>
        <taxon>Ascomycota</taxon>
        <taxon>Pezizomycotina</taxon>
        <taxon>Dothideomycetes</taxon>
        <taxon>Pleosporomycetidae</taxon>
        <taxon>Pleosporales</taxon>
        <taxon>Pleosporineae</taxon>
        <taxon>Pleosporaceae</taxon>
        <taxon>Curvularia</taxon>
    </lineage>
</organism>
<feature type="compositionally biased region" description="Polar residues" evidence="3">
    <location>
        <begin position="627"/>
        <end position="651"/>
    </location>
</feature>
<gene>
    <name evidence="5" type="ORF">yc1106_00270</name>
</gene>
<dbReference type="VEuPathDB" id="FungiDB:yc1106_00270"/>
<feature type="region of interest" description="Disordered" evidence="3">
    <location>
        <begin position="618"/>
        <end position="661"/>
    </location>
</feature>
<dbReference type="Pfam" id="PF11496">
    <property type="entry name" value="HDA2-3"/>
    <property type="match status" value="1"/>
</dbReference>
<evidence type="ECO:0000259" key="4">
    <source>
        <dbReference type="Pfam" id="PF04818"/>
    </source>
</evidence>
<feature type="domain" description="CID" evidence="4">
    <location>
        <begin position="43"/>
        <end position="172"/>
    </location>
</feature>
<feature type="region of interest" description="Disordered" evidence="3">
    <location>
        <begin position="1544"/>
        <end position="1578"/>
    </location>
</feature>
<feature type="compositionally biased region" description="Low complexity" evidence="3">
    <location>
        <begin position="1106"/>
        <end position="1121"/>
    </location>
</feature>
<feature type="region of interest" description="Disordered" evidence="3">
    <location>
        <begin position="909"/>
        <end position="1143"/>
    </location>
</feature>
<feature type="region of interest" description="Disordered" evidence="3">
    <location>
        <begin position="1792"/>
        <end position="1836"/>
    </location>
</feature>
<dbReference type="EMBL" id="CP089274">
    <property type="protein sequence ID" value="USP72996.1"/>
    <property type="molecule type" value="Genomic_DNA"/>
</dbReference>
<dbReference type="CDD" id="cd00024">
    <property type="entry name" value="CD_CSD"/>
    <property type="match status" value="1"/>
</dbReference>
<dbReference type="OrthoDB" id="3647690at2759"/>
<feature type="compositionally biased region" description="Acidic residues" evidence="3">
    <location>
        <begin position="1195"/>
        <end position="1208"/>
    </location>
</feature>
<evidence type="ECO:0000256" key="1">
    <source>
        <dbReference type="ARBA" id="ARBA00011353"/>
    </source>
</evidence>
<dbReference type="InterPro" id="IPR008942">
    <property type="entry name" value="ENTH_VHS"/>
</dbReference>
<feature type="compositionally biased region" description="Low complexity" evidence="3">
    <location>
        <begin position="1056"/>
        <end position="1070"/>
    </location>
</feature>
<feature type="compositionally biased region" description="Basic and acidic residues" evidence="3">
    <location>
        <begin position="488"/>
        <end position="507"/>
    </location>
</feature>
<feature type="compositionally biased region" description="Basic and acidic residues" evidence="3">
    <location>
        <begin position="996"/>
        <end position="1015"/>
    </location>
</feature>
<feature type="compositionally biased region" description="Polar residues" evidence="3">
    <location>
        <begin position="1546"/>
        <end position="1571"/>
    </location>
</feature>
<protein>
    <recommendedName>
        <fullName evidence="4">CID domain-containing protein</fullName>
    </recommendedName>
</protein>
<feature type="compositionally biased region" description="Acidic residues" evidence="3">
    <location>
        <begin position="652"/>
        <end position="661"/>
    </location>
</feature>
<feature type="compositionally biased region" description="Polar residues" evidence="3">
    <location>
        <begin position="1016"/>
        <end position="1026"/>
    </location>
</feature>
<keyword evidence="2" id="KW-0175">Coiled coil</keyword>
<proteinExistence type="predicted"/>
<feature type="coiled-coil region" evidence="2">
    <location>
        <begin position="1625"/>
        <end position="1747"/>
    </location>
</feature>
<dbReference type="Proteomes" id="UP001056012">
    <property type="component" value="Chromosome 1"/>
</dbReference>
<feature type="compositionally biased region" description="Polar residues" evidence="3">
    <location>
        <begin position="934"/>
        <end position="955"/>
    </location>
</feature>
<evidence type="ECO:0000256" key="2">
    <source>
        <dbReference type="SAM" id="Coils"/>
    </source>
</evidence>
<dbReference type="Gene3D" id="1.25.40.90">
    <property type="match status" value="1"/>
</dbReference>
<accession>A0A9Q9DP69</accession>
<evidence type="ECO:0000313" key="6">
    <source>
        <dbReference type="Proteomes" id="UP001056012"/>
    </source>
</evidence>
<dbReference type="Gene3D" id="3.40.50.12360">
    <property type="match status" value="1"/>
</dbReference>
<feature type="compositionally biased region" description="Polar residues" evidence="3">
    <location>
        <begin position="546"/>
        <end position="566"/>
    </location>
</feature>
<feature type="compositionally biased region" description="Polar residues" evidence="3">
    <location>
        <begin position="677"/>
        <end position="699"/>
    </location>
</feature>
<dbReference type="GO" id="GO:0070823">
    <property type="term" value="C:HDA1 complex"/>
    <property type="evidence" value="ECO:0007669"/>
    <property type="project" value="InterPro"/>
</dbReference>
<feature type="region of interest" description="Disordered" evidence="3">
    <location>
        <begin position="675"/>
        <end position="704"/>
    </location>
</feature>
<feature type="region of interest" description="Disordered" evidence="3">
    <location>
        <begin position="1155"/>
        <end position="1209"/>
    </location>
</feature>
<dbReference type="InterPro" id="IPR006569">
    <property type="entry name" value="CID_dom"/>
</dbReference>
<evidence type="ECO:0000256" key="3">
    <source>
        <dbReference type="SAM" id="MobiDB-lite"/>
    </source>
</evidence>